<proteinExistence type="predicted"/>
<dbReference type="Proteomes" id="UP001151760">
    <property type="component" value="Unassembled WGS sequence"/>
</dbReference>
<accession>A0ABQ4Y005</accession>
<evidence type="ECO:0000313" key="3">
    <source>
        <dbReference type="Proteomes" id="UP001151760"/>
    </source>
</evidence>
<gene>
    <name evidence="2" type="ORF">Tco_0703378</name>
</gene>
<reference evidence="2" key="1">
    <citation type="journal article" date="2022" name="Int. J. Mol. Sci.">
        <title>Draft Genome of Tanacetum Coccineum: Genomic Comparison of Closely Related Tanacetum-Family Plants.</title>
        <authorList>
            <person name="Yamashiro T."/>
            <person name="Shiraishi A."/>
            <person name="Nakayama K."/>
            <person name="Satake H."/>
        </authorList>
    </citation>
    <scope>NUCLEOTIDE SEQUENCE</scope>
</reference>
<comment type="caution">
    <text evidence="2">The sequence shown here is derived from an EMBL/GenBank/DDBJ whole genome shotgun (WGS) entry which is preliminary data.</text>
</comment>
<evidence type="ECO:0000256" key="1">
    <source>
        <dbReference type="SAM" id="MobiDB-lite"/>
    </source>
</evidence>
<protein>
    <submittedName>
        <fullName evidence="2">Uncharacterized protein</fullName>
    </submittedName>
</protein>
<feature type="region of interest" description="Disordered" evidence="1">
    <location>
        <begin position="1"/>
        <end position="34"/>
    </location>
</feature>
<sequence length="89" mass="9830">MTAMISIRDESSISLPPREEIPSPPLQASLPTSPIRPLGYRAAMIRLRAETPSTSHPLPLPTLSLPLQLLTSDRRADRPEITLPPQKRS</sequence>
<keyword evidence="3" id="KW-1185">Reference proteome</keyword>
<dbReference type="EMBL" id="BQNB010009941">
    <property type="protein sequence ID" value="GJS70537.1"/>
    <property type="molecule type" value="Genomic_DNA"/>
</dbReference>
<evidence type="ECO:0000313" key="2">
    <source>
        <dbReference type="EMBL" id="GJS70537.1"/>
    </source>
</evidence>
<name>A0ABQ4Y005_9ASTR</name>
<feature type="region of interest" description="Disordered" evidence="1">
    <location>
        <begin position="69"/>
        <end position="89"/>
    </location>
</feature>
<feature type="compositionally biased region" description="Basic and acidic residues" evidence="1">
    <location>
        <begin position="7"/>
        <end position="21"/>
    </location>
</feature>
<reference evidence="2" key="2">
    <citation type="submission" date="2022-01" db="EMBL/GenBank/DDBJ databases">
        <authorList>
            <person name="Yamashiro T."/>
            <person name="Shiraishi A."/>
            <person name="Satake H."/>
            <person name="Nakayama K."/>
        </authorList>
    </citation>
    <scope>NUCLEOTIDE SEQUENCE</scope>
</reference>
<organism evidence="2 3">
    <name type="scientific">Tanacetum coccineum</name>
    <dbReference type="NCBI Taxonomy" id="301880"/>
    <lineage>
        <taxon>Eukaryota</taxon>
        <taxon>Viridiplantae</taxon>
        <taxon>Streptophyta</taxon>
        <taxon>Embryophyta</taxon>
        <taxon>Tracheophyta</taxon>
        <taxon>Spermatophyta</taxon>
        <taxon>Magnoliopsida</taxon>
        <taxon>eudicotyledons</taxon>
        <taxon>Gunneridae</taxon>
        <taxon>Pentapetalae</taxon>
        <taxon>asterids</taxon>
        <taxon>campanulids</taxon>
        <taxon>Asterales</taxon>
        <taxon>Asteraceae</taxon>
        <taxon>Asteroideae</taxon>
        <taxon>Anthemideae</taxon>
        <taxon>Anthemidinae</taxon>
        <taxon>Tanacetum</taxon>
    </lineage>
</organism>